<organism evidence="2 3">
    <name type="scientific">Microbacterium esteraromaticum</name>
    <dbReference type="NCBI Taxonomy" id="57043"/>
    <lineage>
        <taxon>Bacteria</taxon>
        <taxon>Bacillati</taxon>
        <taxon>Actinomycetota</taxon>
        <taxon>Actinomycetes</taxon>
        <taxon>Micrococcales</taxon>
        <taxon>Microbacteriaceae</taxon>
        <taxon>Microbacterium</taxon>
    </lineage>
</organism>
<protein>
    <submittedName>
        <fullName evidence="2">Putative glucosamine-fructose-6-phosphate aminotransferase</fullName>
    </submittedName>
</protein>
<dbReference type="GO" id="GO:0006487">
    <property type="term" value="P:protein N-linked glycosylation"/>
    <property type="evidence" value="ECO:0007669"/>
    <property type="project" value="TreeGrafter"/>
</dbReference>
<dbReference type="InterPro" id="IPR001347">
    <property type="entry name" value="SIS_dom"/>
</dbReference>
<dbReference type="Proteomes" id="UP000196320">
    <property type="component" value="Unassembled WGS sequence"/>
</dbReference>
<dbReference type="PROSITE" id="PS51464">
    <property type="entry name" value="SIS"/>
    <property type="match status" value="1"/>
</dbReference>
<dbReference type="EMBL" id="FUKO01000003">
    <property type="protein sequence ID" value="SJN16733.1"/>
    <property type="molecule type" value="Genomic_DNA"/>
</dbReference>
<keyword evidence="2" id="KW-0808">Transferase</keyword>
<proteinExistence type="predicted"/>
<evidence type="ECO:0000313" key="2">
    <source>
        <dbReference type="EMBL" id="SJN16733.1"/>
    </source>
</evidence>
<dbReference type="Gene3D" id="3.40.50.12570">
    <property type="match status" value="1"/>
</dbReference>
<dbReference type="Pfam" id="PF01380">
    <property type="entry name" value="SIS"/>
    <property type="match status" value="1"/>
</dbReference>
<name>A0A1R4IBR2_9MICO</name>
<dbReference type="AlphaFoldDB" id="A0A1R4IBR2"/>
<evidence type="ECO:0000259" key="1">
    <source>
        <dbReference type="PROSITE" id="PS51464"/>
    </source>
</evidence>
<dbReference type="SUPFAM" id="SSF53697">
    <property type="entry name" value="SIS domain"/>
    <property type="match status" value="1"/>
</dbReference>
<keyword evidence="2" id="KW-0032">Aminotransferase</keyword>
<accession>A0A1R4IBR2</accession>
<dbReference type="PANTHER" id="PTHR10937:SF14">
    <property type="entry name" value="FRUCTOSELYSINE 6-PHOSPHATE DEGLYCASE"/>
    <property type="match status" value="1"/>
</dbReference>
<sequence length="338" mass="36718">MTDGTYVGPKPVKPIPQEIRPSQENALRRWGEIRDWVLGLPALERVFLVGAGGSYSGLQAAHYLLDRESALPVVSVNSDEFYHRASPSVGPGALVIALSAAGATAETVRAASWAQERGAAVVAVTLKSDGPLAQAVSNGFISLNGDGNQIVLQLLVLATLAREGHDVSAKIDALHALPDATDAALRGFEPLAAAIAKDMKDVPVTYLLASGPLQGMGSTFTSCFLQEMQWMHAATINANEFFQGPFEVFDKQTKSILFLGEDATRPMVERAERFLSEHSGTTHRIDSRDLELAGVPSDQRGFIAPLVFYPMMFRLAENYASVRGYTLEGRRYMWQFAY</sequence>
<feature type="domain" description="SIS" evidence="1">
    <location>
        <begin position="33"/>
        <end position="170"/>
    </location>
</feature>
<dbReference type="GO" id="GO:0006002">
    <property type="term" value="P:fructose 6-phosphate metabolic process"/>
    <property type="evidence" value="ECO:0007669"/>
    <property type="project" value="TreeGrafter"/>
</dbReference>
<dbReference type="GO" id="GO:0004360">
    <property type="term" value="F:glutamine-fructose-6-phosphate transaminase (isomerizing) activity"/>
    <property type="evidence" value="ECO:0007669"/>
    <property type="project" value="TreeGrafter"/>
</dbReference>
<dbReference type="PANTHER" id="PTHR10937">
    <property type="entry name" value="GLUCOSAMINE--FRUCTOSE-6-PHOSPHATE AMINOTRANSFERASE, ISOMERIZING"/>
    <property type="match status" value="1"/>
</dbReference>
<evidence type="ECO:0000313" key="3">
    <source>
        <dbReference type="Proteomes" id="UP000196320"/>
    </source>
</evidence>
<dbReference type="RefSeq" id="WP_087129609.1">
    <property type="nucleotide sequence ID" value="NZ_FUKO01000003.1"/>
</dbReference>
<dbReference type="Gene3D" id="3.40.50.10490">
    <property type="entry name" value="Glucose-6-phosphate isomerase like protein, domain 1"/>
    <property type="match status" value="1"/>
</dbReference>
<dbReference type="Gene3D" id="1.10.10.2240">
    <property type="match status" value="1"/>
</dbReference>
<keyword evidence="3" id="KW-1185">Reference proteome</keyword>
<reference evidence="2 3" key="1">
    <citation type="submission" date="2017-02" db="EMBL/GenBank/DDBJ databases">
        <authorList>
            <person name="Peterson S.W."/>
        </authorList>
    </citation>
    <scope>NUCLEOTIDE SEQUENCE [LARGE SCALE GENOMIC DNA]</scope>
    <source>
        <strain evidence="2 3">B Mb 05.01</strain>
    </source>
</reference>
<dbReference type="GO" id="GO:0097367">
    <property type="term" value="F:carbohydrate derivative binding"/>
    <property type="evidence" value="ECO:0007669"/>
    <property type="project" value="InterPro"/>
</dbReference>
<dbReference type="GO" id="GO:0006047">
    <property type="term" value="P:UDP-N-acetylglucosamine metabolic process"/>
    <property type="evidence" value="ECO:0007669"/>
    <property type="project" value="TreeGrafter"/>
</dbReference>
<dbReference type="InterPro" id="IPR046348">
    <property type="entry name" value="SIS_dom_sf"/>
</dbReference>
<gene>
    <name evidence="2" type="ORF">FM104_01065</name>
</gene>